<protein>
    <submittedName>
        <fullName evidence="2">Uncharacterized protein</fullName>
    </submittedName>
</protein>
<reference evidence="2" key="1">
    <citation type="submission" date="2023-05" db="EMBL/GenBank/DDBJ databases">
        <title>Comparative genomics of Bacillaceae isolates and their secondary metabolite potential.</title>
        <authorList>
            <person name="Song L."/>
            <person name="Nielsen L.J."/>
            <person name="Mohite O."/>
            <person name="Xu X."/>
            <person name="Weber T."/>
            <person name="Kovacs A.T."/>
        </authorList>
    </citation>
    <scope>NUCLEOTIDE SEQUENCE</scope>
    <source>
        <strain evidence="2">B2_4</strain>
    </source>
</reference>
<feature type="chain" id="PRO_5041706662" evidence="1">
    <location>
        <begin position="25"/>
        <end position="98"/>
    </location>
</feature>
<dbReference type="RefSeq" id="WP_283927054.1">
    <property type="nucleotide sequence ID" value="NZ_CP126084.1"/>
</dbReference>
<dbReference type="AlphaFoldDB" id="A0AA95KWP3"/>
<dbReference type="KEGG" id="pwn:QNH46_04190"/>
<proteinExistence type="predicted"/>
<name>A0AA95KWP3_9BACL</name>
<feature type="signal peptide" evidence="1">
    <location>
        <begin position="1"/>
        <end position="24"/>
    </location>
</feature>
<organism evidence="2 3">
    <name type="scientific">Paenibacillus woosongensis</name>
    <dbReference type="NCBI Taxonomy" id="307580"/>
    <lineage>
        <taxon>Bacteria</taxon>
        <taxon>Bacillati</taxon>
        <taxon>Bacillota</taxon>
        <taxon>Bacilli</taxon>
        <taxon>Bacillales</taxon>
        <taxon>Paenibacillaceae</taxon>
        <taxon>Paenibacillus</taxon>
    </lineage>
</organism>
<evidence type="ECO:0000313" key="3">
    <source>
        <dbReference type="Proteomes" id="UP001177943"/>
    </source>
</evidence>
<dbReference type="Proteomes" id="UP001177943">
    <property type="component" value="Chromosome"/>
</dbReference>
<evidence type="ECO:0000256" key="1">
    <source>
        <dbReference type="SAM" id="SignalP"/>
    </source>
</evidence>
<keyword evidence="1" id="KW-0732">Signal</keyword>
<gene>
    <name evidence="2" type="ORF">QNH46_04190</name>
</gene>
<sequence>MKKIFSSFSVSVLVASLLVIPVSADQAITQHHSNKGVVQAGGYCPTCTAVGLRYPKKDYPNKSDFIGTSIQYNGYTYYFHSVDESLSTATHWWTNWVR</sequence>
<evidence type="ECO:0000313" key="2">
    <source>
        <dbReference type="EMBL" id="WHX49885.1"/>
    </source>
</evidence>
<accession>A0AA95KWP3</accession>
<dbReference type="EMBL" id="CP126084">
    <property type="protein sequence ID" value="WHX49885.1"/>
    <property type="molecule type" value="Genomic_DNA"/>
</dbReference>